<dbReference type="InterPro" id="IPR016059">
    <property type="entry name" value="DNA_ligase_ATP-dep_CS"/>
</dbReference>
<keyword evidence="4" id="KW-0235">DNA replication</keyword>
<dbReference type="Gene3D" id="2.40.50.140">
    <property type="entry name" value="Nucleic acid-binding proteins"/>
    <property type="match status" value="1"/>
</dbReference>
<accession>A0A0D5YSP4</accession>
<dbReference type="Proteomes" id="UP000032726">
    <property type="component" value="Chromosome"/>
</dbReference>
<feature type="domain" description="ATP-dependent DNA ligase family profile" evidence="14">
    <location>
        <begin position="303"/>
        <end position="446"/>
    </location>
</feature>
<keyword evidence="11" id="KW-0234">DNA repair</keyword>
<keyword evidence="7" id="KW-0227">DNA damage</keyword>
<gene>
    <name evidence="15" type="ORF">VC82_1667</name>
</gene>
<name>A0A0D5YSP4_9FLAO</name>
<dbReference type="Pfam" id="PF01068">
    <property type="entry name" value="DNA_ligase_A_M"/>
    <property type="match status" value="1"/>
</dbReference>
<dbReference type="EMBL" id="CP011071">
    <property type="protein sequence ID" value="AKA35280.1"/>
    <property type="molecule type" value="Genomic_DNA"/>
</dbReference>
<reference evidence="15 16" key="1">
    <citation type="submission" date="2015-03" db="EMBL/GenBank/DDBJ databases">
        <title>Complete genome sequence of Muricauda lutaonensis CC-HSB-11T, isolated from a coastal hot spring.</title>
        <authorList>
            <person name="Kim K.M."/>
        </authorList>
    </citation>
    <scope>NUCLEOTIDE SEQUENCE [LARGE SCALE GENOMIC DNA]</scope>
    <source>
        <strain evidence="15 16">CC-HSB-11</strain>
    </source>
</reference>
<dbReference type="AlphaFoldDB" id="A0A0D5YSP4"/>
<dbReference type="Gene3D" id="3.30.470.30">
    <property type="entry name" value="DNA ligase/mRNA capping enzyme"/>
    <property type="match status" value="1"/>
</dbReference>
<dbReference type="InterPro" id="IPR036599">
    <property type="entry name" value="DNA_ligase_N_sf"/>
</dbReference>
<dbReference type="GO" id="GO:0006310">
    <property type="term" value="P:DNA recombination"/>
    <property type="evidence" value="ECO:0007669"/>
    <property type="project" value="UniProtKB-KW"/>
</dbReference>
<dbReference type="InterPro" id="IPR012310">
    <property type="entry name" value="DNA_ligase_ATP-dep_cent"/>
</dbReference>
<dbReference type="GO" id="GO:0006260">
    <property type="term" value="P:DNA replication"/>
    <property type="evidence" value="ECO:0007669"/>
    <property type="project" value="UniProtKB-KW"/>
</dbReference>
<dbReference type="SUPFAM" id="SSF50249">
    <property type="entry name" value="Nucleic acid-binding proteins"/>
    <property type="match status" value="1"/>
</dbReference>
<dbReference type="GO" id="GO:0003677">
    <property type="term" value="F:DNA binding"/>
    <property type="evidence" value="ECO:0007669"/>
    <property type="project" value="InterPro"/>
</dbReference>
<evidence type="ECO:0000256" key="8">
    <source>
        <dbReference type="ARBA" id="ARBA00022840"/>
    </source>
</evidence>
<dbReference type="KEGG" id="mlt:VC82_1667"/>
<dbReference type="InterPro" id="IPR012340">
    <property type="entry name" value="NA-bd_OB-fold"/>
</dbReference>
<dbReference type="HOGENOM" id="CLU_005138_6_2_10"/>
<keyword evidence="10" id="KW-0233">DNA recombination</keyword>
<evidence type="ECO:0000256" key="11">
    <source>
        <dbReference type="ARBA" id="ARBA00023204"/>
    </source>
</evidence>
<keyword evidence="6" id="KW-0547">Nucleotide-binding</keyword>
<dbReference type="RefSeq" id="WP_045801946.1">
    <property type="nucleotide sequence ID" value="NZ_CP011071.1"/>
</dbReference>
<evidence type="ECO:0000256" key="10">
    <source>
        <dbReference type="ARBA" id="ARBA00023172"/>
    </source>
</evidence>
<dbReference type="SUPFAM" id="SSF117018">
    <property type="entry name" value="ATP-dependent DNA ligase DNA-binding domain"/>
    <property type="match status" value="1"/>
</dbReference>
<evidence type="ECO:0000256" key="12">
    <source>
        <dbReference type="ARBA" id="ARBA00023306"/>
    </source>
</evidence>
<dbReference type="PANTHER" id="PTHR45674">
    <property type="entry name" value="DNA LIGASE 1/3 FAMILY MEMBER"/>
    <property type="match status" value="1"/>
</dbReference>
<keyword evidence="16" id="KW-1185">Reference proteome</keyword>
<dbReference type="GO" id="GO:0005524">
    <property type="term" value="F:ATP binding"/>
    <property type="evidence" value="ECO:0007669"/>
    <property type="project" value="UniProtKB-KW"/>
</dbReference>
<dbReference type="STRING" id="516051.VC82_1667"/>
<keyword evidence="8" id="KW-0067">ATP-binding</keyword>
<dbReference type="Pfam" id="PF04679">
    <property type="entry name" value="DNA_ligase_A_C"/>
    <property type="match status" value="1"/>
</dbReference>
<dbReference type="GO" id="GO:0006281">
    <property type="term" value="P:DNA repair"/>
    <property type="evidence" value="ECO:0007669"/>
    <property type="project" value="UniProtKB-KW"/>
</dbReference>
<dbReference type="InterPro" id="IPR012308">
    <property type="entry name" value="DNA_ligase_ATP-dep_N"/>
</dbReference>
<dbReference type="PROSITE" id="PS00697">
    <property type="entry name" value="DNA_LIGASE_A1"/>
    <property type="match status" value="1"/>
</dbReference>
<dbReference type="PANTHER" id="PTHR45674:SF13">
    <property type="entry name" value="DNA LIGASE-RELATED"/>
    <property type="match status" value="1"/>
</dbReference>
<dbReference type="CDD" id="cd07897">
    <property type="entry name" value="Adenylation_DNA_ligase_Bac1"/>
    <property type="match status" value="1"/>
</dbReference>
<evidence type="ECO:0000256" key="13">
    <source>
        <dbReference type="ARBA" id="ARBA00034003"/>
    </source>
</evidence>
<dbReference type="NCBIfam" id="NF006701">
    <property type="entry name" value="PRK09247.1"/>
    <property type="match status" value="1"/>
</dbReference>
<evidence type="ECO:0000313" key="16">
    <source>
        <dbReference type="Proteomes" id="UP000032726"/>
    </source>
</evidence>
<comment type="catalytic activity">
    <reaction evidence="13">
        <text>ATP + (deoxyribonucleotide)n-3'-hydroxyl + 5'-phospho-(deoxyribonucleotide)m = (deoxyribonucleotide)n+m + AMP + diphosphate.</text>
        <dbReference type="EC" id="6.5.1.1"/>
    </reaction>
</comment>
<evidence type="ECO:0000256" key="7">
    <source>
        <dbReference type="ARBA" id="ARBA00022763"/>
    </source>
</evidence>
<dbReference type="CDD" id="cd07972">
    <property type="entry name" value="OBF_DNA_ligase_Arch_LigB"/>
    <property type="match status" value="1"/>
</dbReference>
<evidence type="ECO:0000256" key="2">
    <source>
        <dbReference type="ARBA" id="ARBA00022598"/>
    </source>
</evidence>
<dbReference type="PATRIC" id="fig|516051.4.peg.1722"/>
<dbReference type="Pfam" id="PF04675">
    <property type="entry name" value="DNA_ligase_A_N"/>
    <property type="match status" value="1"/>
</dbReference>
<keyword evidence="5" id="KW-0479">Metal-binding</keyword>
<evidence type="ECO:0000256" key="5">
    <source>
        <dbReference type="ARBA" id="ARBA00022723"/>
    </source>
</evidence>
<proteinExistence type="predicted"/>
<dbReference type="InterPro" id="IPR050191">
    <property type="entry name" value="ATP-dep_DNA_ligase"/>
</dbReference>
<keyword evidence="3" id="KW-0132">Cell division</keyword>
<dbReference type="NCBIfam" id="TIGR04120">
    <property type="entry name" value="DNA_lig_bact"/>
    <property type="match status" value="1"/>
</dbReference>
<evidence type="ECO:0000256" key="3">
    <source>
        <dbReference type="ARBA" id="ARBA00022618"/>
    </source>
</evidence>
<evidence type="ECO:0000256" key="9">
    <source>
        <dbReference type="ARBA" id="ARBA00022842"/>
    </source>
</evidence>
<dbReference type="GO" id="GO:0003910">
    <property type="term" value="F:DNA ligase (ATP) activity"/>
    <property type="evidence" value="ECO:0007669"/>
    <property type="project" value="UniProtKB-EC"/>
</dbReference>
<dbReference type="EC" id="6.5.1.1" evidence="1"/>
<dbReference type="PROSITE" id="PS50160">
    <property type="entry name" value="DNA_LIGASE_A3"/>
    <property type="match status" value="1"/>
</dbReference>
<evidence type="ECO:0000313" key="15">
    <source>
        <dbReference type="EMBL" id="AKA35280.1"/>
    </source>
</evidence>
<dbReference type="GO" id="GO:0051301">
    <property type="term" value="P:cell division"/>
    <property type="evidence" value="ECO:0007669"/>
    <property type="project" value="UniProtKB-KW"/>
</dbReference>
<keyword evidence="12" id="KW-0131">Cell cycle</keyword>
<evidence type="ECO:0000256" key="1">
    <source>
        <dbReference type="ARBA" id="ARBA00012727"/>
    </source>
</evidence>
<dbReference type="OrthoDB" id="9767858at2"/>
<dbReference type="SUPFAM" id="SSF56091">
    <property type="entry name" value="DNA ligase/mRNA capping enzyme, catalytic domain"/>
    <property type="match status" value="1"/>
</dbReference>
<sequence length="550" mass="63709">MKNFALLIKTLDSTNKTNVKVQALADYFTTADDRDKVWTIAILSHRRPPRPINTTLLREWAAELANIPLWLFEESYHIVGDLAETIALVVPAKERSSNKSLTRFLEEMIALKPKSEEEKKKYLFDNWQRMDYYERFVFTKLITGGFRIGVSQKLMTRALSKATGIDEDILAYKLMGNWDPSTISFHDLVLVEKESDFLSKPYPFYLAYALEGEVENLGDVSKWSIEHKWDGIRAQVIIRNDQLFVWSRGEELVTDKYPEFERFVGTLPNGTVLDGEILPYPNQKIGTFNDLQTRIGRKNVSKSLLEKMPVVLKAYDLLEWQGKDIRTASYLERRKLLEKLFDEGVISSAVDKKDFDDLKIPLLLSERMQFDSWEKVAQERERSRQVHSEGLMLKSNHSPYLVGRKKGDWWKWKVAPLTIDAVLTYAMRGHGRRSNLFTDYTFALWDEKENGEKELVTFAKAYSGLTDAEFRQVDAWIKKNTLERFGPVRSVTPYHVFEIAFEGIAPSKRHKSGVATRFPRILRWRKDKKIEEANSLEDLRALVPNSSKAG</sequence>
<organism evidence="15 16">
    <name type="scientific">Flagellimonas lutaonensis</name>
    <dbReference type="NCBI Taxonomy" id="516051"/>
    <lineage>
        <taxon>Bacteria</taxon>
        <taxon>Pseudomonadati</taxon>
        <taxon>Bacteroidota</taxon>
        <taxon>Flavobacteriia</taxon>
        <taxon>Flavobacteriales</taxon>
        <taxon>Flavobacteriaceae</taxon>
        <taxon>Flagellimonas</taxon>
    </lineage>
</organism>
<dbReference type="GO" id="GO:0046872">
    <property type="term" value="F:metal ion binding"/>
    <property type="evidence" value="ECO:0007669"/>
    <property type="project" value="UniProtKB-KW"/>
</dbReference>
<dbReference type="InterPro" id="IPR026333">
    <property type="entry name" value="ATP_dep_DNA_lig_pp_1105_fam"/>
</dbReference>
<evidence type="ECO:0000259" key="14">
    <source>
        <dbReference type="PROSITE" id="PS50160"/>
    </source>
</evidence>
<evidence type="ECO:0000256" key="4">
    <source>
        <dbReference type="ARBA" id="ARBA00022705"/>
    </source>
</evidence>
<evidence type="ECO:0000256" key="6">
    <source>
        <dbReference type="ARBA" id="ARBA00022741"/>
    </source>
</evidence>
<dbReference type="InterPro" id="IPR012309">
    <property type="entry name" value="DNA_ligase_ATP-dep_C"/>
</dbReference>
<dbReference type="Gene3D" id="1.10.3260.10">
    <property type="entry name" value="DNA ligase, ATP-dependent, N-terminal domain"/>
    <property type="match status" value="1"/>
</dbReference>
<keyword evidence="9" id="KW-0460">Magnesium</keyword>
<keyword evidence="2 15" id="KW-0436">Ligase</keyword>
<protein>
    <recommendedName>
        <fullName evidence="1">DNA ligase (ATP)</fullName>
        <ecNumber evidence="1">6.5.1.1</ecNumber>
    </recommendedName>
</protein>